<dbReference type="EMBL" id="JALQCW010000067">
    <property type="protein sequence ID" value="MCK9800632.1"/>
    <property type="molecule type" value="Genomic_DNA"/>
</dbReference>
<sequence>MSDNLYAPPQAELVTPSPTVELQAFYVVSQRKFLTLFILTLGIYQLFWAYKNWQQFKLANGGDIWPVARAFFAVFFTHALYREANARLKQDGRSHDWRPSELATLYVVGVVVTNLVDALSRNNIGYPLVDVASLALLPVLAWVTWLGQRGLNAAAGDPEGRSNDRFTPLNYVFMVLGGVVLALACVGVFLPPE</sequence>
<feature type="transmembrane region" description="Helical" evidence="1">
    <location>
        <begin position="102"/>
        <end position="120"/>
    </location>
</feature>
<evidence type="ECO:0008006" key="4">
    <source>
        <dbReference type="Google" id="ProtNLM"/>
    </source>
</evidence>
<dbReference type="Proteomes" id="UP001155059">
    <property type="component" value="Unassembled WGS sequence"/>
</dbReference>
<feature type="transmembrane region" description="Helical" evidence="1">
    <location>
        <begin position="168"/>
        <end position="190"/>
    </location>
</feature>
<comment type="caution">
    <text evidence="2">The sequence shown here is derived from an EMBL/GenBank/DDBJ whole genome shotgun (WGS) entry which is preliminary data.</text>
</comment>
<keyword evidence="1" id="KW-1133">Transmembrane helix</keyword>
<reference evidence="2 3" key="2">
    <citation type="journal article" date="2023" name="Plant Pathol.">
        <title>Dismantling and reorganizing Pseudomonas marginalis sensu#lato.</title>
        <authorList>
            <person name="Sawada H."/>
            <person name="Fujikawa T."/>
            <person name="Satou M."/>
        </authorList>
    </citation>
    <scope>NUCLEOTIDE SEQUENCE [LARGE SCALE GENOMIC DNA]</scope>
    <source>
        <strain evidence="2 3">MAFF 302030</strain>
    </source>
</reference>
<feature type="transmembrane region" description="Helical" evidence="1">
    <location>
        <begin position="62"/>
        <end position="81"/>
    </location>
</feature>
<accession>A0A9X2C7P4</accession>
<gene>
    <name evidence="2" type="ORF">M1B34_23835</name>
</gene>
<keyword evidence="1" id="KW-0812">Transmembrane</keyword>
<organism evidence="2 3">
    <name type="scientific">Pseudomonas morbosilactucae</name>
    <dbReference type="NCBI Taxonomy" id="2938197"/>
    <lineage>
        <taxon>Bacteria</taxon>
        <taxon>Pseudomonadati</taxon>
        <taxon>Pseudomonadota</taxon>
        <taxon>Gammaproteobacteria</taxon>
        <taxon>Pseudomonadales</taxon>
        <taxon>Pseudomonadaceae</taxon>
        <taxon>Pseudomonas</taxon>
    </lineage>
</organism>
<dbReference type="RefSeq" id="WP_123337890.1">
    <property type="nucleotide sequence ID" value="NZ_JALQCW010000067.1"/>
</dbReference>
<evidence type="ECO:0000313" key="3">
    <source>
        <dbReference type="Proteomes" id="UP001155059"/>
    </source>
</evidence>
<feature type="transmembrane region" description="Helical" evidence="1">
    <location>
        <begin position="126"/>
        <end position="147"/>
    </location>
</feature>
<protein>
    <recommendedName>
        <fullName evidence="4">DUF4234 domain-containing protein</fullName>
    </recommendedName>
</protein>
<evidence type="ECO:0000256" key="1">
    <source>
        <dbReference type="SAM" id="Phobius"/>
    </source>
</evidence>
<keyword evidence="1" id="KW-0472">Membrane</keyword>
<feature type="transmembrane region" description="Helical" evidence="1">
    <location>
        <begin position="33"/>
        <end position="50"/>
    </location>
</feature>
<name>A0A9X2C7P4_9PSED</name>
<proteinExistence type="predicted"/>
<dbReference type="AlphaFoldDB" id="A0A9X2C7P4"/>
<reference evidence="2 3" key="1">
    <citation type="journal article" date="2022" name="Int. J. Syst. Evol. Microbiol.">
        <title>Pseudomonas aegrilactucae sp. nov. and Pseudomonas morbosilactucae sp. nov., pathogens causing bacterial rot of lettuce in Japan.</title>
        <authorList>
            <person name="Sawada H."/>
            <person name="Fujikawa T."/>
            <person name="Satou M."/>
        </authorList>
    </citation>
    <scope>NUCLEOTIDE SEQUENCE [LARGE SCALE GENOMIC DNA]</scope>
    <source>
        <strain evidence="2 3">MAFF 302030</strain>
    </source>
</reference>
<evidence type="ECO:0000313" key="2">
    <source>
        <dbReference type="EMBL" id="MCK9800632.1"/>
    </source>
</evidence>